<dbReference type="InterPro" id="IPR025824">
    <property type="entry name" value="OB-fold_nuc-bd_dom"/>
</dbReference>
<dbReference type="EC" id="3.1.11.6" evidence="5"/>
<dbReference type="InterPro" id="IPR020579">
    <property type="entry name" value="Exonuc_VII_lsu_C"/>
</dbReference>
<comment type="caution">
    <text evidence="9">The sequence shown here is derived from an EMBL/GenBank/DDBJ whole genome shotgun (WGS) entry which is preliminary data.</text>
</comment>
<dbReference type="PANTHER" id="PTHR30008">
    <property type="entry name" value="EXODEOXYRIBONUCLEASE 7 LARGE SUBUNIT"/>
    <property type="match status" value="1"/>
</dbReference>
<proteinExistence type="inferred from homology"/>
<organism evidence="9 10">
    <name type="scientific">Peribacillus simplex</name>
    <dbReference type="NCBI Taxonomy" id="1478"/>
    <lineage>
        <taxon>Bacteria</taxon>
        <taxon>Bacillati</taxon>
        <taxon>Bacillota</taxon>
        <taxon>Bacilli</taxon>
        <taxon>Bacillales</taxon>
        <taxon>Bacillaceae</taxon>
        <taxon>Peribacillus</taxon>
    </lineage>
</organism>
<keyword evidence="3 5" id="KW-0378">Hydrolase</keyword>
<gene>
    <name evidence="5" type="primary">xseA</name>
    <name evidence="9" type="ORF">SAMN05878482_101903</name>
</gene>
<comment type="similarity">
    <text evidence="5 6">Belongs to the XseA family.</text>
</comment>
<dbReference type="AlphaFoldDB" id="A0A9X8R454"/>
<protein>
    <recommendedName>
        <fullName evidence="5">Exodeoxyribonuclease 7 large subunit</fullName>
        <ecNumber evidence="5">3.1.11.6</ecNumber>
    </recommendedName>
    <alternativeName>
        <fullName evidence="5">Exodeoxyribonuclease VII large subunit</fullName>
        <shortName evidence="5">Exonuclease VII large subunit</shortName>
    </alternativeName>
</protein>
<name>A0A9X8R454_9BACI</name>
<feature type="domain" description="Exonuclease VII large subunit C-terminal" evidence="7">
    <location>
        <begin position="125"/>
        <end position="440"/>
    </location>
</feature>
<evidence type="ECO:0000256" key="5">
    <source>
        <dbReference type="HAMAP-Rule" id="MF_00378"/>
    </source>
</evidence>
<dbReference type="GO" id="GO:0006308">
    <property type="term" value="P:DNA catabolic process"/>
    <property type="evidence" value="ECO:0007669"/>
    <property type="project" value="UniProtKB-UniRule"/>
</dbReference>
<comment type="function">
    <text evidence="5">Bidirectionally degrades single-stranded DNA into large acid-insoluble oligonucleotides, which are then degraded further into small acid-soluble oligonucleotides.</text>
</comment>
<evidence type="ECO:0000259" key="8">
    <source>
        <dbReference type="Pfam" id="PF13742"/>
    </source>
</evidence>
<evidence type="ECO:0000259" key="7">
    <source>
        <dbReference type="Pfam" id="PF02601"/>
    </source>
</evidence>
<reference evidence="9 10" key="1">
    <citation type="submission" date="2017-01" db="EMBL/GenBank/DDBJ databases">
        <authorList>
            <person name="Varghese N."/>
            <person name="Submissions S."/>
        </authorList>
    </citation>
    <scope>NUCLEOTIDE SEQUENCE [LARGE SCALE GENOMIC DNA]</scope>
    <source>
        <strain evidence="9 10">RUG2-6</strain>
    </source>
</reference>
<dbReference type="RefSeq" id="WP_076365427.1">
    <property type="nucleotide sequence ID" value="NZ_FTMX01000001.1"/>
</dbReference>
<dbReference type="NCBIfam" id="TIGR00237">
    <property type="entry name" value="xseA"/>
    <property type="match status" value="1"/>
</dbReference>
<evidence type="ECO:0000256" key="4">
    <source>
        <dbReference type="ARBA" id="ARBA00022839"/>
    </source>
</evidence>
<evidence type="ECO:0000256" key="2">
    <source>
        <dbReference type="ARBA" id="ARBA00022722"/>
    </source>
</evidence>
<dbReference type="EMBL" id="FTMX01000001">
    <property type="protein sequence ID" value="SIQ31296.1"/>
    <property type="molecule type" value="Genomic_DNA"/>
</dbReference>
<dbReference type="PANTHER" id="PTHR30008:SF0">
    <property type="entry name" value="EXODEOXYRIBONUCLEASE 7 LARGE SUBUNIT"/>
    <property type="match status" value="1"/>
</dbReference>
<comment type="subcellular location">
    <subcellularLocation>
        <location evidence="5 6">Cytoplasm</location>
    </subcellularLocation>
</comment>
<dbReference type="Pfam" id="PF02601">
    <property type="entry name" value="Exonuc_VII_L"/>
    <property type="match status" value="1"/>
</dbReference>
<dbReference type="CDD" id="cd04489">
    <property type="entry name" value="ExoVII_LU_OBF"/>
    <property type="match status" value="1"/>
</dbReference>
<dbReference type="GO" id="GO:0009318">
    <property type="term" value="C:exodeoxyribonuclease VII complex"/>
    <property type="evidence" value="ECO:0007669"/>
    <property type="project" value="UniProtKB-UniRule"/>
</dbReference>
<dbReference type="Pfam" id="PF13742">
    <property type="entry name" value="tRNA_anti_2"/>
    <property type="match status" value="1"/>
</dbReference>
<dbReference type="GO" id="GO:0003676">
    <property type="term" value="F:nucleic acid binding"/>
    <property type="evidence" value="ECO:0007669"/>
    <property type="project" value="InterPro"/>
</dbReference>
<evidence type="ECO:0000313" key="9">
    <source>
        <dbReference type="EMBL" id="SIQ31296.1"/>
    </source>
</evidence>
<comment type="catalytic activity">
    <reaction evidence="5 6">
        <text>Exonucleolytic cleavage in either 5'- to 3'- or 3'- to 5'-direction to yield nucleoside 5'-phosphates.</text>
        <dbReference type="EC" id="3.1.11.6"/>
    </reaction>
</comment>
<keyword evidence="2 5" id="KW-0540">Nuclease</keyword>
<accession>A0A9X8R454</accession>
<evidence type="ECO:0000313" key="10">
    <source>
        <dbReference type="Proteomes" id="UP000185829"/>
    </source>
</evidence>
<keyword evidence="1 5" id="KW-0963">Cytoplasm</keyword>
<comment type="subunit">
    <text evidence="5">Heterooligomer composed of large and small subunits.</text>
</comment>
<dbReference type="GO" id="GO:0008855">
    <property type="term" value="F:exodeoxyribonuclease VII activity"/>
    <property type="evidence" value="ECO:0007669"/>
    <property type="project" value="UniProtKB-UniRule"/>
</dbReference>
<dbReference type="Proteomes" id="UP000185829">
    <property type="component" value="Unassembled WGS sequence"/>
</dbReference>
<sequence>MSNQQYLSVSALTKYIKRKFDADPHLQNVYIKGEISNFKQHTSGHMYFTLKDEKARLLSVMFAANNKGMKFLPENGMKVLVKGDISLYEAGGQYQLYVKSMAPDGVGDLYFAYEQLKKKLEAAGLFLAEHKKPIPQYPKSVGVITSPTGAALRDILITIKRRYPIARIIVYPALVQGNNAAKSIAKAISMANARAESDVLIVGRGGGSIEELWAFNEEVVAESIYDSDIPVISAVGHETDFTIADFVADMRAPTPTGAAELAVPHLNEILERLMNRKNRLTRSIQEAVNFERTRLTRMERSYAFRYPHKMYEQKLEQLDKTMDRLGRTSTRYFMKKRDELNQLNDILKKQHPEQAVKNAKDELQQHAKVLRRAMEAIYRQKSQQFVHITATLSALSPLKIMERGYGLVFAEDETLVKSTQQVTKGDKIAVSIKDGTLECEIKDIKERIEP</sequence>
<dbReference type="HAMAP" id="MF_00378">
    <property type="entry name" value="Exonuc_7_L"/>
    <property type="match status" value="1"/>
</dbReference>
<dbReference type="InterPro" id="IPR003753">
    <property type="entry name" value="Exonuc_VII_L"/>
</dbReference>
<evidence type="ECO:0000256" key="3">
    <source>
        <dbReference type="ARBA" id="ARBA00022801"/>
    </source>
</evidence>
<evidence type="ECO:0000256" key="1">
    <source>
        <dbReference type="ARBA" id="ARBA00022490"/>
    </source>
</evidence>
<evidence type="ECO:0000256" key="6">
    <source>
        <dbReference type="RuleBase" id="RU004355"/>
    </source>
</evidence>
<keyword evidence="4 5" id="KW-0269">Exonuclease</keyword>
<feature type="domain" description="OB-fold nucleic acid binding" evidence="8">
    <location>
        <begin position="7"/>
        <end position="101"/>
    </location>
</feature>
<dbReference type="GO" id="GO:0005737">
    <property type="term" value="C:cytoplasm"/>
    <property type="evidence" value="ECO:0007669"/>
    <property type="project" value="UniProtKB-SubCell"/>
</dbReference>